<dbReference type="RefSeq" id="WP_132766810.1">
    <property type="nucleotide sequence ID" value="NZ_SMAB01000001.1"/>
</dbReference>
<protein>
    <submittedName>
        <fullName evidence="1">Uncharacterized protein</fullName>
    </submittedName>
</protein>
<reference evidence="1 2" key="1">
    <citation type="submission" date="2019-03" db="EMBL/GenBank/DDBJ databases">
        <title>Genomic Encyclopedia of Type Strains, Phase IV (KMG-IV): sequencing the most valuable type-strain genomes for metagenomic binning, comparative biology and taxonomic classification.</title>
        <authorList>
            <person name="Goeker M."/>
        </authorList>
    </citation>
    <scope>NUCLEOTIDE SEQUENCE [LARGE SCALE GENOMIC DNA]</scope>
    <source>
        <strain evidence="1 2">DSM 23802</strain>
    </source>
</reference>
<accession>A0A4R3KLW7</accession>
<dbReference type="AlphaFoldDB" id="A0A4R3KLW7"/>
<evidence type="ECO:0000313" key="2">
    <source>
        <dbReference type="Proteomes" id="UP000295788"/>
    </source>
</evidence>
<dbReference type="EMBL" id="SMAB01000001">
    <property type="protein sequence ID" value="TCS84592.1"/>
    <property type="molecule type" value="Genomic_DNA"/>
</dbReference>
<gene>
    <name evidence="1" type="ORF">EDD72_101261</name>
</gene>
<name>A0A4R3KLW7_9BACI</name>
<proteinExistence type="predicted"/>
<dbReference type="Proteomes" id="UP000295788">
    <property type="component" value="Unassembled WGS sequence"/>
</dbReference>
<sequence length="159" mass="18072">MKKKIVTGILAAALVLGGGTMAYVSYAQFNSPLLTNKEQSIQRNVSDRVETQPMNYELPTVPSESQKNRAIPNVEQAKKIMEQQGINVEQAQKVMEQQGIDVNEMYKLMNSGASFEQMNDFMSKQNVDYGKMQEYMNQVNPYGNANRQSNNFQGMRNFR</sequence>
<organism evidence="1 2">
    <name type="scientific">Tepidibacillus fermentans</name>
    <dbReference type="NCBI Taxonomy" id="1281767"/>
    <lineage>
        <taxon>Bacteria</taxon>
        <taxon>Bacillati</taxon>
        <taxon>Bacillota</taxon>
        <taxon>Bacilli</taxon>
        <taxon>Bacillales</taxon>
        <taxon>Bacillaceae</taxon>
        <taxon>Tepidibacillus</taxon>
    </lineage>
</organism>
<evidence type="ECO:0000313" key="1">
    <source>
        <dbReference type="EMBL" id="TCS84592.1"/>
    </source>
</evidence>
<keyword evidence="2" id="KW-1185">Reference proteome</keyword>
<comment type="caution">
    <text evidence="1">The sequence shown here is derived from an EMBL/GenBank/DDBJ whole genome shotgun (WGS) entry which is preliminary data.</text>
</comment>